<dbReference type="Proteomes" id="UP001316087">
    <property type="component" value="Unassembled WGS sequence"/>
</dbReference>
<reference evidence="2 3" key="1">
    <citation type="submission" date="2022-03" db="EMBL/GenBank/DDBJ databases">
        <authorList>
            <person name="Jo J.-H."/>
            <person name="Im W.-T."/>
        </authorList>
    </citation>
    <scope>NUCLEOTIDE SEQUENCE [LARGE SCALE GENOMIC DNA]</scope>
    <source>
        <strain evidence="2 3">MA9</strain>
    </source>
</reference>
<dbReference type="RefSeq" id="WP_241367811.1">
    <property type="nucleotide sequence ID" value="NZ_JAKZFC010000001.1"/>
</dbReference>
<dbReference type="EMBL" id="JAKZFC010000001">
    <property type="protein sequence ID" value="MCH7320765.1"/>
    <property type="molecule type" value="Genomic_DNA"/>
</dbReference>
<evidence type="ECO:0000313" key="2">
    <source>
        <dbReference type="EMBL" id="MCH7320765.1"/>
    </source>
</evidence>
<feature type="transmembrane region" description="Helical" evidence="1">
    <location>
        <begin position="352"/>
        <end position="373"/>
    </location>
</feature>
<name>A0ABS9U8U5_9BACL</name>
<keyword evidence="1" id="KW-1133">Transmembrane helix</keyword>
<sequence length="772" mass="86759">MKKYVMLLIFLVTMFAPLMYGSAEMNIDVDYGFEGKGKQDTPIAVTFTIQNDERTFDGELVTTYANNYLLQRGEVIPLQLAPNEVVRKKVYLNYLPYEIIDNSTGKFVYLYDDSIEKGDESKDYRVTHNKPELTSYDAFMIGVFGDKQLASALQQLRAIQQSRVVDISEYEITSLESVQQLEDLALFNMIFLTQELDTLTEVQQKAILGWIQNGGQLVIDGDVSSTALEPYKALTASSATKTINAEQLQQFTGQERFNKVLTVHDVQPIQGAHSFKIDETVLAARKQIGSGALIQTAFSLTDATVSQNDNAAYLMAKLLDFDVNFNTSTPESDLSSNVVPVNALFASFEFSLWKIVVVFGLYIFLLGPVLYFFLKRKDKREYAWWIIPAFALVVSVALFLVGAKDRIVQPQIQQMAVVKISDNASEQYFAQSLLSNRGGDYQFSLTNDMKVASYGGQSFGLRDFQNGRWGYVKQQQDHKTLTLKNVPYWDVESFIGSGAIDIGKLDVQLVNENGMVTGTVRNDLTIDLKEVQIWTGLQFINIGDIKQGESKHVNEKLVSSLLVPNTLPVDQTYYDRPTPETIDEVRKGRLLGLANTLVMDDQSPVIIGYSNTADIGAQFAGKAKMQSTVLVVQPFTASVNFSDDVTINGDLMLMKYSTDLYGGVKDQLISGQDSYYLDPADYKVTYQLPQSIMVHNFSWESLRYELYGGAISSQIYNVKTNQYESLPSEYSTDNVDDYIENDMIQFKWHVSDAVYSDNVKLPMIELKGAMKQ</sequence>
<accession>A0ABS9U8U5</accession>
<feature type="transmembrane region" description="Helical" evidence="1">
    <location>
        <begin position="382"/>
        <end position="403"/>
    </location>
</feature>
<proteinExistence type="predicted"/>
<gene>
    <name evidence="2" type="ORF">LZ480_02595</name>
</gene>
<evidence type="ECO:0008006" key="4">
    <source>
        <dbReference type="Google" id="ProtNLM"/>
    </source>
</evidence>
<organism evidence="2 3">
    <name type="scientific">Solibacillus palustris</name>
    <dbReference type="NCBI Taxonomy" id="2908203"/>
    <lineage>
        <taxon>Bacteria</taxon>
        <taxon>Bacillati</taxon>
        <taxon>Bacillota</taxon>
        <taxon>Bacilli</taxon>
        <taxon>Bacillales</taxon>
        <taxon>Caryophanaceae</taxon>
        <taxon>Solibacillus</taxon>
    </lineage>
</organism>
<keyword evidence="3" id="KW-1185">Reference proteome</keyword>
<protein>
    <recommendedName>
        <fullName evidence="4">DUF4350 domain-containing protein</fullName>
    </recommendedName>
</protein>
<evidence type="ECO:0000313" key="3">
    <source>
        <dbReference type="Proteomes" id="UP001316087"/>
    </source>
</evidence>
<keyword evidence="1" id="KW-0472">Membrane</keyword>
<keyword evidence="1" id="KW-0812">Transmembrane</keyword>
<evidence type="ECO:0000256" key="1">
    <source>
        <dbReference type="SAM" id="Phobius"/>
    </source>
</evidence>
<comment type="caution">
    <text evidence="2">The sequence shown here is derived from an EMBL/GenBank/DDBJ whole genome shotgun (WGS) entry which is preliminary data.</text>
</comment>